<keyword evidence="3 8" id="KW-1133">Transmembrane helix</keyword>
<feature type="domain" description="HAMP" evidence="10">
    <location>
        <begin position="324"/>
        <end position="377"/>
    </location>
</feature>
<dbReference type="EMBL" id="CP013187">
    <property type="protein sequence ID" value="ALO41720.1"/>
    <property type="molecule type" value="Genomic_DNA"/>
</dbReference>
<keyword evidence="4 8" id="KW-0472">Membrane</keyword>
<dbReference type="Pfam" id="PF08376">
    <property type="entry name" value="NIT"/>
    <property type="match status" value="1"/>
</dbReference>
<dbReference type="RefSeq" id="WP_058029435.1">
    <property type="nucleotide sequence ID" value="NZ_CP013187.1"/>
</dbReference>
<proteinExistence type="inferred from homology"/>
<dbReference type="Gene3D" id="6.10.340.10">
    <property type="match status" value="1"/>
</dbReference>
<dbReference type="SUPFAM" id="SSF58104">
    <property type="entry name" value="Methyl-accepting chemotaxis protein (MCP) signaling domain"/>
    <property type="match status" value="1"/>
</dbReference>
<feature type="transmembrane region" description="Helical" evidence="8">
    <location>
        <begin position="301"/>
        <end position="320"/>
    </location>
</feature>
<comment type="subcellular location">
    <subcellularLocation>
        <location evidence="1">Membrane</location>
        <topology evidence="1">Multi-pass membrane protein</topology>
    </subcellularLocation>
</comment>
<dbReference type="KEGG" id="pphe:PP2015_1204"/>
<evidence type="ECO:0000256" key="5">
    <source>
        <dbReference type="ARBA" id="ARBA00023224"/>
    </source>
</evidence>
<dbReference type="OrthoDB" id="9789043at2"/>
<dbReference type="InterPro" id="IPR003660">
    <property type="entry name" value="HAMP_dom"/>
</dbReference>
<evidence type="ECO:0000256" key="1">
    <source>
        <dbReference type="ARBA" id="ARBA00004141"/>
    </source>
</evidence>
<evidence type="ECO:0000313" key="11">
    <source>
        <dbReference type="EMBL" id="ALO41720.1"/>
    </source>
</evidence>
<dbReference type="PATRIC" id="fig|161398.10.peg.1226"/>
<dbReference type="Proteomes" id="UP000061457">
    <property type="component" value="Chromosome I"/>
</dbReference>
<dbReference type="GO" id="GO:0007165">
    <property type="term" value="P:signal transduction"/>
    <property type="evidence" value="ECO:0007669"/>
    <property type="project" value="UniProtKB-KW"/>
</dbReference>
<keyword evidence="12" id="KW-1185">Reference proteome</keyword>
<evidence type="ECO:0000256" key="6">
    <source>
        <dbReference type="ARBA" id="ARBA00029447"/>
    </source>
</evidence>
<evidence type="ECO:0000256" key="2">
    <source>
        <dbReference type="ARBA" id="ARBA00022692"/>
    </source>
</evidence>
<dbReference type="STRING" id="161398.PP2015_1204"/>
<dbReference type="Gene3D" id="1.10.287.950">
    <property type="entry name" value="Methyl-accepting chemotaxis protein"/>
    <property type="match status" value="1"/>
</dbReference>
<keyword evidence="5 7" id="KW-0807">Transducer</keyword>
<reference evidence="11 12" key="1">
    <citation type="submission" date="2015-11" db="EMBL/GenBank/DDBJ databases">
        <authorList>
            <person name="Zhang Y."/>
            <person name="Guo Z."/>
        </authorList>
    </citation>
    <scope>NUCLEOTIDE SEQUENCE [LARGE SCALE GENOMIC DNA]</scope>
    <source>
        <strain evidence="11 12">KCTC 12086</strain>
    </source>
</reference>
<dbReference type="PROSITE" id="PS50111">
    <property type="entry name" value="CHEMOTAXIS_TRANSDUC_2"/>
    <property type="match status" value="1"/>
</dbReference>
<evidence type="ECO:0000259" key="9">
    <source>
        <dbReference type="PROSITE" id="PS50111"/>
    </source>
</evidence>
<feature type="domain" description="Methyl-accepting transducer" evidence="9">
    <location>
        <begin position="382"/>
        <end position="618"/>
    </location>
</feature>
<dbReference type="AlphaFoldDB" id="A0A0S2K0Q4"/>
<dbReference type="PANTHER" id="PTHR32089:SF119">
    <property type="entry name" value="METHYL-ACCEPTING CHEMOTAXIS PROTEIN CTPL"/>
    <property type="match status" value="1"/>
</dbReference>
<comment type="similarity">
    <text evidence="6">Belongs to the methyl-accepting chemotaxis (MCP) protein family.</text>
</comment>
<dbReference type="PROSITE" id="PS50885">
    <property type="entry name" value="HAMP"/>
    <property type="match status" value="1"/>
</dbReference>
<dbReference type="SMART" id="SM00283">
    <property type="entry name" value="MA"/>
    <property type="match status" value="1"/>
</dbReference>
<evidence type="ECO:0000256" key="4">
    <source>
        <dbReference type="ARBA" id="ARBA00023136"/>
    </source>
</evidence>
<evidence type="ECO:0000256" key="3">
    <source>
        <dbReference type="ARBA" id="ARBA00022989"/>
    </source>
</evidence>
<name>A0A0S2K0Q4_9GAMM</name>
<protein>
    <submittedName>
        <fullName evidence="11">Methyl-accepting chemotaxis sensory transducer</fullName>
    </submittedName>
</protein>
<dbReference type="PANTHER" id="PTHR32089">
    <property type="entry name" value="METHYL-ACCEPTING CHEMOTAXIS PROTEIN MCPB"/>
    <property type="match status" value="1"/>
</dbReference>
<gene>
    <name evidence="11" type="ORF">PP2015_1204</name>
</gene>
<dbReference type="Pfam" id="PF00015">
    <property type="entry name" value="MCPsignal"/>
    <property type="match status" value="1"/>
</dbReference>
<dbReference type="CDD" id="cd06225">
    <property type="entry name" value="HAMP"/>
    <property type="match status" value="1"/>
</dbReference>
<dbReference type="GO" id="GO:0006935">
    <property type="term" value="P:chemotaxis"/>
    <property type="evidence" value="ECO:0007669"/>
    <property type="project" value="UniProtKB-ARBA"/>
</dbReference>
<keyword evidence="2 8" id="KW-0812">Transmembrane</keyword>
<evidence type="ECO:0000259" key="10">
    <source>
        <dbReference type="PROSITE" id="PS50885"/>
    </source>
</evidence>
<sequence length="655" mass="72925">MLANLSFKRAINTISIITLVFLAFTISLSVKYDINKINHAKQDQQFVEFSKIADSVAHNFAVERGLSAGFIGSGDDSVWQKLSQQRKKADSALSQLKQLQLPNSIAALSPLKRRIEKFSGELEQIRRQVKNRNGKQAFAFYSELNQLALDLVKSIVLAIEDKNIRYQLVDVYYLSHMKEHLGQVRGKMNGVLSSKSYNENQKQDIFIYLSDIKRFKLLLEDNSLEQSFLAQSKFTSINNQINQTIETVFNTASSPLDWPKPSNWFAATTDYINQIKQHADNNSNHIQNEAIDLVNNAMSALIMKLVGLVTLCLVIVLANLRVTRGLTQKIDKIQEALNQTISTGNLTLRLNDNANDELGFISQHIDRLLESQSNLVAQLKNALINTNEGIKKLEYISKHVGQQVAKNDGALQTIAAATEELYQTSVSIKGDMQGSMGHTHQLDDLSQNTQKITQESNTSIDSLLQMNEQAYQGTESLHQKSQSIVTILESIKSIAEQTNLLALNAAIEAARAGEQGRGFAVVADEVRQLAIRSQDATSEISEVLELVKADAESLKEIMENIHTASSKTADNSQASLHDMTSLSEKISGIQKSLEFVSNAAEEQSEAASDITKNVSQISEESSGITTDMTELEKQIQYLINQNANFEHMIKRYIVN</sequence>
<dbReference type="InterPro" id="IPR013587">
    <property type="entry name" value="Nitrate/nitrite_sensing"/>
</dbReference>
<organism evidence="11 12">
    <name type="scientific">Pseudoalteromonas phenolica</name>
    <dbReference type="NCBI Taxonomy" id="161398"/>
    <lineage>
        <taxon>Bacteria</taxon>
        <taxon>Pseudomonadati</taxon>
        <taxon>Pseudomonadota</taxon>
        <taxon>Gammaproteobacteria</taxon>
        <taxon>Alteromonadales</taxon>
        <taxon>Pseudoalteromonadaceae</taxon>
        <taxon>Pseudoalteromonas</taxon>
    </lineage>
</organism>
<evidence type="ECO:0000256" key="8">
    <source>
        <dbReference type="SAM" id="Phobius"/>
    </source>
</evidence>
<evidence type="ECO:0000313" key="12">
    <source>
        <dbReference type="Proteomes" id="UP000061457"/>
    </source>
</evidence>
<evidence type="ECO:0000256" key="7">
    <source>
        <dbReference type="PROSITE-ProRule" id="PRU00284"/>
    </source>
</evidence>
<accession>A0A0S2K0Q4</accession>
<dbReference type="InterPro" id="IPR004089">
    <property type="entry name" value="MCPsignal_dom"/>
</dbReference>
<dbReference type="GO" id="GO:0016020">
    <property type="term" value="C:membrane"/>
    <property type="evidence" value="ECO:0007669"/>
    <property type="project" value="UniProtKB-SubCell"/>
</dbReference>